<dbReference type="InterPro" id="IPR023908">
    <property type="entry name" value="xxxLxxG_rpt"/>
</dbReference>
<feature type="transmembrane region" description="Helical" evidence="6">
    <location>
        <begin position="822"/>
        <end position="841"/>
    </location>
</feature>
<dbReference type="InterPro" id="IPR017500">
    <property type="entry name" value="Phage_infect_YhgE_N"/>
</dbReference>
<feature type="domain" description="ABC-2 type transporter transmembrane" evidence="7">
    <location>
        <begin position="750"/>
        <end position="929"/>
    </location>
</feature>
<protein>
    <submittedName>
        <fullName evidence="8">YhgE/Pip domain-containing protein</fullName>
    </submittedName>
</protein>
<sequence length="952" mass="93617">MKKLTGSRASNLVVVLAVVIVPLLYAGLLTLTYQDPTNRLGDMTAAVVNDDTAYTATLASGSTETLSLGADLTQALTQPEEGTDVGFRWQAMSAQEAERGLRTEEVRAILYIPADFSQQVAAVGQSDPSAAATQSLRLVTDDGVNYLTGTMATTVAEKLTSTLQAQGSEKVLSSLLLSVSTIRDGMSQASTGASAVATGAATLADGSKTASDGADSLSEGAATLQVGIKDLADGSVRLDDALQALSTGASQAGSGSAALADGLSTIAQGSATASSSSTRLASGASTVKDGASALAQGTQTLADSTGTLSTGTSALASGAGTLADGVQAYTQGVDQVASGASRLQHSASALADGLATTKADGTPGLAGATAALADGLATTKADGTPGLAGATAALADGLATTKADGTPGLAGASAALADGLATTKADGTPGLAGAVSTYTGSVDALAATCREAGDSSATCTALQQLSSQSGTLTQAVSTAATSAESLSAGATRSATAASTLADGAARASQGANALDGATTALAQQVGSPQDLTVPGSPSSPQTLLGGVNALAGGLQQVTSATVDGVVVPGGSSQALRQGATSLSAGLGSLNGQVPDLISGVSALNDGASNLAQGTSSLSQGADALSTGLGRLQQGTYQAADSAGQLRDGLSRLDTGASQAAAGSSTLRGGLDQAQTGSTSLADGASSLADGVQKLEDGSATLSTGASSLATGLNDGVDKIPAYNEAQRSTVAQTASAVAQVEAVRENGVANNGAGFAPMFMSLALWIGGIALFLVLPALDKRDHGERWWASAVRPATTALLLAVAQAVIMMLVVNAAGELHAANLLGLCLMAVATSVCFMAVNQACVAALAFRGRFISIILLSLQITSMGATFPIETAPRFFQWIHPWLPMSYTQLAFRELIAGAGADAAVAQALVVLAAWTLVAVLVILLGARIRRGPRPLPADNALAPTAA</sequence>
<organism evidence="8 9">
    <name type="scientific">Actinomyces weissii</name>
    <dbReference type="NCBI Taxonomy" id="675090"/>
    <lineage>
        <taxon>Bacteria</taxon>
        <taxon>Bacillati</taxon>
        <taxon>Actinomycetota</taxon>
        <taxon>Actinomycetes</taxon>
        <taxon>Actinomycetales</taxon>
        <taxon>Actinomycetaceae</taxon>
        <taxon>Actinomyces</taxon>
    </lineage>
</organism>
<feature type="transmembrane region" description="Helical" evidence="6">
    <location>
        <begin position="12"/>
        <end position="33"/>
    </location>
</feature>
<feature type="region of interest" description="Disordered" evidence="5">
    <location>
        <begin position="654"/>
        <end position="677"/>
    </location>
</feature>
<comment type="subcellular location">
    <subcellularLocation>
        <location evidence="1">Membrane</location>
        <topology evidence="1">Multi-pass membrane protein</topology>
    </subcellularLocation>
</comment>
<feature type="domain" description="ABC-2 type transporter transmembrane" evidence="7">
    <location>
        <begin position="17"/>
        <end position="165"/>
    </location>
</feature>
<feature type="transmembrane region" description="Helical" evidence="6">
    <location>
        <begin position="798"/>
        <end position="816"/>
    </location>
</feature>
<dbReference type="GO" id="GO:0016020">
    <property type="term" value="C:membrane"/>
    <property type="evidence" value="ECO:0007669"/>
    <property type="project" value="UniProtKB-SubCell"/>
</dbReference>
<proteinExistence type="predicted"/>
<evidence type="ECO:0000256" key="2">
    <source>
        <dbReference type="ARBA" id="ARBA00022692"/>
    </source>
</evidence>
<evidence type="ECO:0000313" key="8">
    <source>
        <dbReference type="EMBL" id="QQM67441.1"/>
    </source>
</evidence>
<keyword evidence="2 6" id="KW-0812">Transmembrane</keyword>
<dbReference type="AlphaFoldDB" id="A0A7T7S1Y8"/>
<dbReference type="InterPro" id="IPR051328">
    <property type="entry name" value="T7SS_ABC-Transporter"/>
</dbReference>
<dbReference type="KEGG" id="awe:JG540_00565"/>
<gene>
    <name evidence="8" type="ORF">JG540_00565</name>
</gene>
<dbReference type="Pfam" id="PF12698">
    <property type="entry name" value="ABC2_membrane_3"/>
    <property type="match status" value="2"/>
</dbReference>
<dbReference type="NCBIfam" id="TIGR03061">
    <property type="entry name" value="pip_yhgE_Nterm"/>
    <property type="match status" value="1"/>
</dbReference>
<evidence type="ECO:0000256" key="1">
    <source>
        <dbReference type="ARBA" id="ARBA00004141"/>
    </source>
</evidence>
<evidence type="ECO:0000259" key="7">
    <source>
        <dbReference type="Pfam" id="PF12698"/>
    </source>
</evidence>
<dbReference type="EMBL" id="CP066802">
    <property type="protein sequence ID" value="QQM67441.1"/>
    <property type="molecule type" value="Genomic_DNA"/>
</dbReference>
<dbReference type="Proteomes" id="UP000595895">
    <property type="component" value="Chromosome"/>
</dbReference>
<evidence type="ECO:0000256" key="6">
    <source>
        <dbReference type="SAM" id="Phobius"/>
    </source>
</evidence>
<dbReference type="RefSeq" id="WP_200276040.1">
    <property type="nucleotide sequence ID" value="NZ_CP066802.1"/>
</dbReference>
<keyword evidence="9" id="KW-1185">Reference proteome</keyword>
<accession>A0A7T7S1Y8</accession>
<dbReference type="GO" id="GO:0140359">
    <property type="term" value="F:ABC-type transporter activity"/>
    <property type="evidence" value="ECO:0007669"/>
    <property type="project" value="InterPro"/>
</dbReference>
<feature type="transmembrane region" description="Helical" evidence="6">
    <location>
        <begin position="755"/>
        <end position="778"/>
    </location>
</feature>
<dbReference type="NCBIfam" id="TIGR03057">
    <property type="entry name" value="xxxLxxG_by_4"/>
    <property type="match status" value="6"/>
</dbReference>
<dbReference type="PROSITE" id="PS50890">
    <property type="entry name" value="PUA"/>
    <property type="match status" value="1"/>
</dbReference>
<keyword evidence="4 6" id="KW-0472">Membrane</keyword>
<feature type="transmembrane region" description="Helical" evidence="6">
    <location>
        <begin position="909"/>
        <end position="932"/>
    </location>
</feature>
<dbReference type="PANTHER" id="PTHR43077:SF5">
    <property type="entry name" value="PHAGE INFECTION PROTEIN"/>
    <property type="match status" value="1"/>
</dbReference>
<evidence type="ECO:0000256" key="4">
    <source>
        <dbReference type="ARBA" id="ARBA00023136"/>
    </source>
</evidence>
<evidence type="ECO:0000313" key="9">
    <source>
        <dbReference type="Proteomes" id="UP000595895"/>
    </source>
</evidence>
<name>A0A7T7S1Y8_9ACTO</name>
<dbReference type="PANTHER" id="PTHR43077">
    <property type="entry name" value="TRANSPORT PERMEASE YVFS-RELATED"/>
    <property type="match status" value="1"/>
</dbReference>
<dbReference type="InterPro" id="IPR013525">
    <property type="entry name" value="ABC2_TM"/>
</dbReference>
<dbReference type="Gene3D" id="3.40.1710.10">
    <property type="entry name" value="abc type-2 transporter like domain"/>
    <property type="match status" value="1"/>
</dbReference>
<keyword evidence="3 6" id="KW-1133">Transmembrane helix</keyword>
<reference evidence="8 9" key="1">
    <citation type="submission" date="2020-12" db="EMBL/GenBank/DDBJ databases">
        <authorList>
            <person name="Zhou J."/>
        </authorList>
    </citation>
    <scope>NUCLEOTIDE SEQUENCE [LARGE SCALE GENOMIC DNA]</scope>
    <source>
        <strain evidence="8 9">CCUG 61299</strain>
    </source>
</reference>
<dbReference type="NCBIfam" id="TIGR03062">
    <property type="entry name" value="pip_yhgE_Cterm"/>
    <property type="match status" value="1"/>
</dbReference>
<feature type="transmembrane region" description="Helical" evidence="6">
    <location>
        <begin position="853"/>
        <end position="874"/>
    </location>
</feature>
<dbReference type="InterPro" id="IPR017501">
    <property type="entry name" value="Phage_infect_YhgE_C"/>
</dbReference>
<evidence type="ECO:0000256" key="3">
    <source>
        <dbReference type="ARBA" id="ARBA00022989"/>
    </source>
</evidence>
<feature type="compositionally biased region" description="Low complexity" evidence="5">
    <location>
        <begin position="655"/>
        <end position="664"/>
    </location>
</feature>
<evidence type="ECO:0000256" key="5">
    <source>
        <dbReference type="SAM" id="MobiDB-lite"/>
    </source>
</evidence>